<evidence type="ECO:0000256" key="4">
    <source>
        <dbReference type="ARBA" id="ARBA00022737"/>
    </source>
</evidence>
<dbReference type="InterPro" id="IPR014352">
    <property type="entry name" value="FERM/acyl-CoA-bd_prot_sf"/>
</dbReference>
<dbReference type="SUPFAM" id="SSF54236">
    <property type="entry name" value="Ubiquitin-like"/>
    <property type="match status" value="1"/>
</dbReference>
<keyword evidence="4" id="KW-0677">Repeat</keyword>
<evidence type="ECO:0000256" key="1">
    <source>
        <dbReference type="ARBA" id="ARBA00004496"/>
    </source>
</evidence>
<dbReference type="InterPro" id="IPR035963">
    <property type="entry name" value="FERM_2"/>
</dbReference>
<evidence type="ECO:0000313" key="8">
    <source>
        <dbReference type="EMBL" id="KAG9343473.1"/>
    </source>
</evidence>
<evidence type="ECO:0000313" key="9">
    <source>
        <dbReference type="Proteomes" id="UP000824540"/>
    </source>
</evidence>
<keyword evidence="3" id="KW-0963">Cytoplasm</keyword>
<dbReference type="PROSITE" id="PS51016">
    <property type="entry name" value="MYTH4"/>
    <property type="match status" value="1"/>
</dbReference>
<dbReference type="InterPro" id="IPR000857">
    <property type="entry name" value="MyTH4_dom"/>
</dbReference>
<dbReference type="Gene3D" id="1.25.40.530">
    <property type="entry name" value="MyTH4 domain"/>
    <property type="match status" value="1"/>
</dbReference>
<dbReference type="CDD" id="cd17092">
    <property type="entry name" value="FERM1_F1_Myosin-VII"/>
    <property type="match status" value="1"/>
</dbReference>
<name>A0A8T2NRE4_9TELE</name>
<dbReference type="SUPFAM" id="SSF47031">
    <property type="entry name" value="Second domain of FERM"/>
    <property type="match status" value="1"/>
</dbReference>
<evidence type="ECO:0000256" key="3">
    <source>
        <dbReference type="ARBA" id="ARBA00022490"/>
    </source>
</evidence>
<evidence type="ECO:0000256" key="2">
    <source>
        <dbReference type="ARBA" id="ARBA00008314"/>
    </source>
</evidence>
<dbReference type="EMBL" id="JAFBMS010000023">
    <property type="protein sequence ID" value="KAG9343473.1"/>
    <property type="molecule type" value="Genomic_DNA"/>
</dbReference>
<dbReference type="SMART" id="SM00295">
    <property type="entry name" value="B41"/>
    <property type="match status" value="1"/>
</dbReference>
<evidence type="ECO:0000259" key="6">
    <source>
        <dbReference type="PROSITE" id="PS50057"/>
    </source>
</evidence>
<dbReference type="SMART" id="SM00139">
    <property type="entry name" value="MyTH4"/>
    <property type="match status" value="1"/>
</dbReference>
<evidence type="ECO:0000259" key="7">
    <source>
        <dbReference type="PROSITE" id="PS51016"/>
    </source>
</evidence>
<dbReference type="InterPro" id="IPR000299">
    <property type="entry name" value="FERM_domain"/>
</dbReference>
<dbReference type="Gene3D" id="1.20.80.10">
    <property type="match status" value="1"/>
</dbReference>
<accession>A0A8T2NRE4</accession>
<keyword evidence="9" id="KW-1185">Reference proteome</keyword>
<dbReference type="GO" id="GO:0005856">
    <property type="term" value="C:cytoskeleton"/>
    <property type="evidence" value="ECO:0007669"/>
    <property type="project" value="InterPro"/>
</dbReference>
<dbReference type="GO" id="GO:0003779">
    <property type="term" value="F:actin binding"/>
    <property type="evidence" value="ECO:0007669"/>
    <property type="project" value="UniProtKB-KW"/>
</dbReference>
<dbReference type="Pfam" id="PF00784">
    <property type="entry name" value="MyTH4"/>
    <property type="match status" value="1"/>
</dbReference>
<evidence type="ECO:0000256" key="5">
    <source>
        <dbReference type="ARBA" id="ARBA00023203"/>
    </source>
</evidence>
<dbReference type="InterPro" id="IPR019748">
    <property type="entry name" value="FERM_central"/>
</dbReference>
<dbReference type="PANTHER" id="PTHR22692">
    <property type="entry name" value="MYOSIN VII, XV"/>
    <property type="match status" value="1"/>
</dbReference>
<comment type="subcellular location">
    <subcellularLocation>
        <location evidence="1">Cytoplasm</location>
    </subcellularLocation>
</comment>
<gene>
    <name evidence="8" type="ORF">JZ751_013639</name>
</gene>
<dbReference type="AlphaFoldDB" id="A0A8T2NRE4"/>
<dbReference type="CDD" id="cd14473">
    <property type="entry name" value="FERM_B-lobe"/>
    <property type="match status" value="1"/>
</dbReference>
<dbReference type="Gene3D" id="3.10.20.90">
    <property type="entry name" value="Phosphatidylinositol 3-kinase Catalytic Subunit, Chain A, domain 1"/>
    <property type="match status" value="1"/>
</dbReference>
<dbReference type="PROSITE" id="PS50057">
    <property type="entry name" value="FERM_3"/>
    <property type="match status" value="1"/>
</dbReference>
<organism evidence="8 9">
    <name type="scientific">Albula glossodonta</name>
    <name type="common">roundjaw bonefish</name>
    <dbReference type="NCBI Taxonomy" id="121402"/>
    <lineage>
        <taxon>Eukaryota</taxon>
        <taxon>Metazoa</taxon>
        <taxon>Chordata</taxon>
        <taxon>Craniata</taxon>
        <taxon>Vertebrata</taxon>
        <taxon>Euteleostomi</taxon>
        <taxon>Actinopterygii</taxon>
        <taxon>Neopterygii</taxon>
        <taxon>Teleostei</taxon>
        <taxon>Albuliformes</taxon>
        <taxon>Albulidae</taxon>
        <taxon>Albula</taxon>
    </lineage>
</organism>
<dbReference type="InterPro" id="IPR038185">
    <property type="entry name" value="MyTH4_dom_sf"/>
</dbReference>
<dbReference type="InterPro" id="IPR051567">
    <property type="entry name" value="Unconventional_Myosin_ATPase"/>
</dbReference>
<dbReference type="InterPro" id="IPR029071">
    <property type="entry name" value="Ubiquitin-like_domsf"/>
</dbReference>
<sequence length="314" mass="36069">MQPVKEEDDVMFGEGPTLHRPMSSLEKIHIIVGYAIARKDIRDEIYCQICKQLVENGNRTSYIRGWVLLSICLGIFPPTENFVMYLKNFIRSGPAEYAQHCNERLRRTMVNGVRGEPTCWIELQATKTKKPIMVSVSLMDGQNISLALDSASTSKEVCNSIAQKIKLKDTFGFSLFIGLQEKVWSLGSGRDHVMDAISQCEQEVRRKGGEEQHASWRLYFRKEVFTPWHDCRQDPVSTNLIYRQIIRGLKRSEYLSDKEDDFVQLAAKHFYVQFGANNTLENAKKVVEDCINITLIETKSEARWVQLIKTAHSQ</sequence>
<feature type="domain" description="MyTH4" evidence="7">
    <location>
        <begin position="1"/>
        <end position="127"/>
    </location>
</feature>
<dbReference type="Proteomes" id="UP000824540">
    <property type="component" value="Unassembled WGS sequence"/>
</dbReference>
<dbReference type="InterPro" id="IPR019749">
    <property type="entry name" value="Band_41_domain"/>
</dbReference>
<dbReference type="GO" id="GO:0005737">
    <property type="term" value="C:cytoplasm"/>
    <property type="evidence" value="ECO:0007669"/>
    <property type="project" value="UniProtKB-SubCell"/>
</dbReference>
<keyword evidence="5" id="KW-0009">Actin-binding</keyword>
<comment type="similarity">
    <text evidence="2">Belongs to the TRAFAC class myosin-kinesin ATPase superfamily. Myosin family.</text>
</comment>
<protein>
    <submittedName>
        <fullName evidence="8">Uncharacterized protein</fullName>
    </submittedName>
</protein>
<comment type="caution">
    <text evidence="8">The sequence shown here is derived from an EMBL/GenBank/DDBJ whole genome shotgun (WGS) entry which is preliminary data.</text>
</comment>
<dbReference type="OrthoDB" id="6108017at2759"/>
<dbReference type="PANTHER" id="PTHR22692:SF24">
    <property type="entry name" value="MYOSIN VIIB"/>
    <property type="match status" value="1"/>
</dbReference>
<feature type="domain" description="FERM" evidence="6">
    <location>
        <begin position="132"/>
        <end position="314"/>
    </location>
</feature>
<dbReference type="Pfam" id="PF21989">
    <property type="entry name" value="RA_2"/>
    <property type="match status" value="1"/>
</dbReference>
<feature type="non-terminal residue" evidence="8">
    <location>
        <position position="1"/>
    </location>
</feature>
<proteinExistence type="inferred from homology"/>
<reference evidence="8" key="1">
    <citation type="thesis" date="2021" institute="BYU ScholarsArchive" country="Provo, UT, USA">
        <title>Applications of and Algorithms for Genome Assembly and Genomic Analyses with an Emphasis on Marine Teleosts.</title>
        <authorList>
            <person name="Pickett B.D."/>
        </authorList>
    </citation>
    <scope>NUCLEOTIDE SEQUENCE</scope>
    <source>
        <strain evidence="8">HI-2016</strain>
    </source>
</reference>